<keyword evidence="2" id="KW-1185">Reference proteome</keyword>
<proteinExistence type="predicted"/>
<dbReference type="Proteomes" id="UP000217289">
    <property type="component" value="Chromosome"/>
</dbReference>
<dbReference type="KEGG" id="mbd:MEBOL_007751"/>
<dbReference type="AlphaFoldDB" id="A0A250ISN5"/>
<organism evidence="1 2">
    <name type="scientific">Melittangium boletus DSM 14713</name>
    <dbReference type="NCBI Taxonomy" id="1294270"/>
    <lineage>
        <taxon>Bacteria</taxon>
        <taxon>Pseudomonadati</taxon>
        <taxon>Myxococcota</taxon>
        <taxon>Myxococcia</taxon>
        <taxon>Myxococcales</taxon>
        <taxon>Cystobacterineae</taxon>
        <taxon>Archangiaceae</taxon>
        <taxon>Melittangium</taxon>
    </lineage>
</organism>
<protein>
    <submittedName>
        <fullName evidence="1">Membrane protein</fullName>
    </submittedName>
</protein>
<dbReference type="EMBL" id="CP022163">
    <property type="protein sequence ID" value="ATB34250.1"/>
    <property type="molecule type" value="Genomic_DNA"/>
</dbReference>
<reference evidence="1 2" key="1">
    <citation type="submission" date="2017-06" db="EMBL/GenBank/DDBJ databases">
        <authorList>
            <person name="Kim H.J."/>
            <person name="Triplett B.A."/>
        </authorList>
    </citation>
    <scope>NUCLEOTIDE SEQUENCE [LARGE SCALE GENOMIC DNA]</scope>
    <source>
        <strain evidence="1 2">DSM 14713</strain>
    </source>
</reference>
<accession>A0A250ISN5</accession>
<name>A0A250ISN5_9BACT</name>
<evidence type="ECO:0000313" key="2">
    <source>
        <dbReference type="Proteomes" id="UP000217289"/>
    </source>
</evidence>
<gene>
    <name evidence="1" type="ORF">MEBOL_007751</name>
</gene>
<sequence>MGGAMPNPHTVNDRDGLSSLWLIAQHYRVPLDSLQQRNTHIMNRFPAGHPRHGWLMLGDKVIVPAIETVGQGSSSRQIPGNDFIDGNPWRAFFFVLADEVLPSAKVVRKVLEFPGASQAQYMLSHPEIFGMKPPNPLAPYSLGQHALGQNQSRYLSASTRPGGAPNIKGRPVYIDVNKAQAAGAKIHSTEAICADLDQLVKNDPSLKPRVDKLKDVIRAIEGEVLIEGAVPASAVKSSNAMLLTRSARAVQVVGMAFTVYDVSKATAKSIDRKSIKPITAEGVRQVGGWAAAVAGSKIGFGAGTLVGIETGPGAILFGVGGALIFGTAGYLGADWLADFIDEN</sequence>
<evidence type="ECO:0000313" key="1">
    <source>
        <dbReference type="EMBL" id="ATB34250.1"/>
    </source>
</evidence>